<comment type="caution">
    <text evidence="2">The sequence shown here is derived from an EMBL/GenBank/DDBJ whole genome shotgun (WGS) entry which is preliminary data.</text>
</comment>
<accession>A0A9W4H8S9</accession>
<organism evidence="2 3">
    <name type="scientific">Actinacidiphila bryophytorum</name>
    <dbReference type="NCBI Taxonomy" id="1436133"/>
    <lineage>
        <taxon>Bacteria</taxon>
        <taxon>Bacillati</taxon>
        <taxon>Actinomycetota</taxon>
        <taxon>Actinomycetes</taxon>
        <taxon>Kitasatosporales</taxon>
        <taxon>Streptomycetaceae</taxon>
        <taxon>Actinacidiphila</taxon>
    </lineage>
</organism>
<feature type="compositionally biased region" description="Basic residues" evidence="1">
    <location>
        <begin position="51"/>
        <end position="60"/>
    </location>
</feature>
<gene>
    <name evidence="2" type="ORF">SBRY_90231</name>
</gene>
<evidence type="ECO:0000313" key="2">
    <source>
        <dbReference type="EMBL" id="CAG7658342.1"/>
    </source>
</evidence>
<evidence type="ECO:0000256" key="1">
    <source>
        <dbReference type="SAM" id="MobiDB-lite"/>
    </source>
</evidence>
<sequence length="60" mass="6493">MPVRGAESIGWPRPELAGRRSGRPGDGKPAGAGGIAAGVEEEDRRWQATRSRCRHGRSWP</sequence>
<reference evidence="2" key="1">
    <citation type="submission" date="2021-06" db="EMBL/GenBank/DDBJ databases">
        <authorList>
            <person name="Arsene-Ploetze F."/>
        </authorList>
    </citation>
    <scope>NUCLEOTIDE SEQUENCE</scope>
    <source>
        <strain evidence="2">SBRY1</strain>
    </source>
</reference>
<dbReference type="AlphaFoldDB" id="A0A9W4H8S9"/>
<dbReference type="Proteomes" id="UP001153328">
    <property type="component" value="Unassembled WGS sequence"/>
</dbReference>
<evidence type="ECO:0000313" key="3">
    <source>
        <dbReference type="Proteomes" id="UP001153328"/>
    </source>
</evidence>
<proteinExistence type="predicted"/>
<keyword evidence="3" id="KW-1185">Reference proteome</keyword>
<feature type="region of interest" description="Disordered" evidence="1">
    <location>
        <begin position="1"/>
        <end position="60"/>
    </location>
</feature>
<protein>
    <submittedName>
        <fullName evidence="2">Uncharacterized protein</fullName>
    </submittedName>
</protein>
<dbReference type="EMBL" id="CAJVAX010000023">
    <property type="protein sequence ID" value="CAG7658342.1"/>
    <property type="molecule type" value="Genomic_DNA"/>
</dbReference>
<name>A0A9W4H8S9_9ACTN</name>